<evidence type="ECO:0000256" key="4">
    <source>
        <dbReference type="ARBA" id="ARBA00019403"/>
    </source>
</evidence>
<dbReference type="AlphaFoldDB" id="A0A3B1DMY0"/>
<keyword evidence="7" id="KW-0227">DNA damage</keyword>
<evidence type="ECO:0000256" key="7">
    <source>
        <dbReference type="ARBA" id="ARBA00022763"/>
    </source>
</evidence>
<dbReference type="Gene3D" id="3.40.470.10">
    <property type="entry name" value="Uracil-DNA glycosylase-like domain"/>
    <property type="match status" value="1"/>
</dbReference>
<keyword evidence="13" id="KW-0326">Glycosidase</keyword>
<protein>
    <recommendedName>
        <fullName evidence="4">Type-4 uracil-DNA glycosylase</fullName>
        <ecNumber evidence="3">3.2.2.27</ecNumber>
    </recommendedName>
</protein>
<keyword evidence="8 13" id="KW-0378">Hydrolase</keyword>
<dbReference type="InterPro" id="IPR036895">
    <property type="entry name" value="Uracil-DNA_glycosylase-like_sf"/>
</dbReference>
<evidence type="ECO:0000313" key="13">
    <source>
        <dbReference type="EMBL" id="VAX40291.1"/>
    </source>
</evidence>
<dbReference type="GO" id="GO:0051539">
    <property type="term" value="F:4 iron, 4 sulfur cluster binding"/>
    <property type="evidence" value="ECO:0007669"/>
    <property type="project" value="UniProtKB-KW"/>
</dbReference>
<comment type="catalytic activity">
    <reaction evidence="1">
        <text>Hydrolyzes single-stranded DNA or mismatched double-stranded DNA and polynucleotides, releasing free uracil.</text>
        <dbReference type="EC" id="3.2.2.27"/>
    </reaction>
</comment>
<name>A0A3B1DMY0_9ZZZZ</name>
<sequence length="261" mass="28661">MSTEATPDQINRARRAVRQQAETAAMLGVDFVPCFRTGEGIAEVEAPAAPVTAGEDSARAAAQQKMDELRARYEREAPHEQFATPHAYTNLVWGDGDVCARLMFIGEAPGADEDRTGVPFVGRAGQLLNKMIMAMGLRREEVYIANVLKTRPPNNATPTVEEARLCAPYLYEQIEIISPEVIVTLGLPATRLMLDSTETMGRLRGRWAEFVGPGAAGGSGIRVAVMPTYHPAFLLRSYTPENRKKIWSDLQMVMARLRGEG</sequence>
<evidence type="ECO:0000256" key="10">
    <source>
        <dbReference type="ARBA" id="ARBA00023014"/>
    </source>
</evidence>
<keyword evidence="5" id="KW-0004">4Fe-4S</keyword>
<keyword evidence="10" id="KW-0411">Iron-sulfur</keyword>
<proteinExistence type="inferred from homology"/>
<dbReference type="SMART" id="SM00986">
    <property type="entry name" value="UDG"/>
    <property type="match status" value="1"/>
</dbReference>
<dbReference type="EMBL" id="UOGK01000368">
    <property type="protein sequence ID" value="VAX40291.1"/>
    <property type="molecule type" value="Genomic_DNA"/>
</dbReference>
<evidence type="ECO:0000256" key="6">
    <source>
        <dbReference type="ARBA" id="ARBA00022723"/>
    </source>
</evidence>
<dbReference type="Pfam" id="PF03167">
    <property type="entry name" value="UDG"/>
    <property type="match status" value="1"/>
</dbReference>
<keyword evidence="9" id="KW-0408">Iron</keyword>
<organism evidence="13">
    <name type="scientific">hydrothermal vent metagenome</name>
    <dbReference type="NCBI Taxonomy" id="652676"/>
    <lineage>
        <taxon>unclassified sequences</taxon>
        <taxon>metagenomes</taxon>
        <taxon>ecological metagenomes</taxon>
    </lineage>
</organism>
<evidence type="ECO:0000256" key="5">
    <source>
        <dbReference type="ARBA" id="ARBA00022485"/>
    </source>
</evidence>
<dbReference type="EC" id="3.2.2.27" evidence="3"/>
<dbReference type="CDD" id="cd10030">
    <property type="entry name" value="UDG-F4_TTUDGA_SPO1dp_like"/>
    <property type="match status" value="1"/>
</dbReference>
<dbReference type="NCBIfam" id="TIGR00758">
    <property type="entry name" value="UDG_fam4"/>
    <property type="match status" value="1"/>
</dbReference>
<dbReference type="InterPro" id="IPR005122">
    <property type="entry name" value="Uracil-DNA_glycosylase-like"/>
</dbReference>
<keyword evidence="11" id="KW-0234">DNA repair</keyword>
<dbReference type="InterPro" id="IPR051536">
    <property type="entry name" value="UDG_Type-4/5"/>
</dbReference>
<keyword evidence="6" id="KW-0479">Metal-binding</keyword>
<evidence type="ECO:0000256" key="3">
    <source>
        <dbReference type="ARBA" id="ARBA00012030"/>
    </source>
</evidence>
<gene>
    <name evidence="13" type="ORF">MNBD_PLANCTO03-1878</name>
</gene>
<dbReference type="SUPFAM" id="SSF52141">
    <property type="entry name" value="Uracil-DNA glycosylase-like"/>
    <property type="match status" value="1"/>
</dbReference>
<dbReference type="InterPro" id="IPR005273">
    <property type="entry name" value="Ura-DNA_glyco_family4"/>
</dbReference>
<feature type="domain" description="Uracil-DNA glycosylase-like" evidence="12">
    <location>
        <begin position="93"/>
        <end position="251"/>
    </location>
</feature>
<evidence type="ECO:0000256" key="11">
    <source>
        <dbReference type="ARBA" id="ARBA00023204"/>
    </source>
</evidence>
<dbReference type="PANTHER" id="PTHR33693:SF1">
    <property type="entry name" value="TYPE-4 URACIL-DNA GLYCOSYLASE"/>
    <property type="match status" value="1"/>
</dbReference>
<dbReference type="GO" id="GO:0046872">
    <property type="term" value="F:metal ion binding"/>
    <property type="evidence" value="ECO:0007669"/>
    <property type="project" value="UniProtKB-KW"/>
</dbReference>
<dbReference type="GO" id="GO:0004844">
    <property type="term" value="F:uracil DNA N-glycosylase activity"/>
    <property type="evidence" value="ECO:0007669"/>
    <property type="project" value="UniProtKB-EC"/>
</dbReference>
<reference evidence="13" key="1">
    <citation type="submission" date="2018-06" db="EMBL/GenBank/DDBJ databases">
        <authorList>
            <person name="Zhirakovskaya E."/>
        </authorList>
    </citation>
    <scope>NUCLEOTIDE SEQUENCE</scope>
</reference>
<dbReference type="GO" id="GO:0006281">
    <property type="term" value="P:DNA repair"/>
    <property type="evidence" value="ECO:0007669"/>
    <property type="project" value="UniProtKB-KW"/>
</dbReference>
<evidence type="ECO:0000256" key="2">
    <source>
        <dbReference type="ARBA" id="ARBA00006521"/>
    </source>
</evidence>
<comment type="similarity">
    <text evidence="2">Belongs to the uracil-DNA glycosylase (UDG) superfamily. Type 4 (UDGa) family.</text>
</comment>
<evidence type="ECO:0000256" key="8">
    <source>
        <dbReference type="ARBA" id="ARBA00022801"/>
    </source>
</evidence>
<accession>A0A3B1DMY0</accession>
<evidence type="ECO:0000256" key="9">
    <source>
        <dbReference type="ARBA" id="ARBA00023004"/>
    </source>
</evidence>
<dbReference type="PANTHER" id="PTHR33693">
    <property type="entry name" value="TYPE-5 URACIL-DNA GLYCOSYLASE"/>
    <property type="match status" value="1"/>
</dbReference>
<evidence type="ECO:0000256" key="1">
    <source>
        <dbReference type="ARBA" id="ARBA00001400"/>
    </source>
</evidence>
<dbReference type="SMART" id="SM00987">
    <property type="entry name" value="UreE_C"/>
    <property type="match status" value="1"/>
</dbReference>
<evidence type="ECO:0000259" key="12">
    <source>
        <dbReference type="SMART" id="SM00986"/>
    </source>
</evidence>